<dbReference type="PRINTS" id="PR00463">
    <property type="entry name" value="EP450I"/>
</dbReference>
<comment type="caution">
    <text evidence="6">The sequence shown here is derived from an EMBL/GenBank/DDBJ whole genome shotgun (WGS) entry which is preliminary data.</text>
</comment>
<dbReference type="PANTHER" id="PTHR47947">
    <property type="entry name" value="CYTOCHROME P450 82C3-RELATED"/>
    <property type="match status" value="1"/>
</dbReference>
<proteinExistence type="predicted"/>
<dbReference type="InterPro" id="IPR002401">
    <property type="entry name" value="Cyt_P450_E_grp-I"/>
</dbReference>
<evidence type="ECO:0000256" key="1">
    <source>
        <dbReference type="ARBA" id="ARBA00022617"/>
    </source>
</evidence>
<sequence>ATTAKKNLPPGPFALPIIGHLHLLKKPLHETLQTLSAKYGSVLFLKFGTRPVLVVSSPDAMEQCFKNNDLTLANRPPCMAADYLTYNYTAVFWSPYCPSWRWQRRLIYTELLSWKSIQHSSPTRMEEVGCLVRGLFKQLVVSSSSKSKYGRAEKVAVDLKFLFSLLTNNLMMRMAVGHRLVEEQHAYTDMEKQAYLELVKVIFSGLEMNICDYLPFLRHLGYGGMEKTIQRTNRERDQYVQNLVDQVRSSRIHSPPPLNTGHHDHELWKGSSLMMLVAGTAIPSFTLEWAMSLLLNHPEARKVESRD</sequence>
<dbReference type="GO" id="GO:0020037">
    <property type="term" value="F:heme binding"/>
    <property type="evidence" value="ECO:0007669"/>
    <property type="project" value="InterPro"/>
</dbReference>
<evidence type="ECO:0000256" key="2">
    <source>
        <dbReference type="ARBA" id="ARBA00022723"/>
    </source>
</evidence>
<keyword evidence="4" id="KW-0408">Iron</keyword>
<organism evidence="6 7">
    <name type="scientific">Turnera subulata</name>
    <dbReference type="NCBI Taxonomy" id="218843"/>
    <lineage>
        <taxon>Eukaryota</taxon>
        <taxon>Viridiplantae</taxon>
        <taxon>Streptophyta</taxon>
        <taxon>Embryophyta</taxon>
        <taxon>Tracheophyta</taxon>
        <taxon>Spermatophyta</taxon>
        <taxon>Magnoliopsida</taxon>
        <taxon>eudicotyledons</taxon>
        <taxon>Gunneridae</taxon>
        <taxon>Pentapetalae</taxon>
        <taxon>rosids</taxon>
        <taxon>fabids</taxon>
        <taxon>Malpighiales</taxon>
        <taxon>Passifloraceae</taxon>
        <taxon>Turnera</taxon>
    </lineage>
</organism>
<dbReference type="OrthoDB" id="1055148at2759"/>
<dbReference type="Proteomes" id="UP001141552">
    <property type="component" value="Unassembled WGS sequence"/>
</dbReference>
<keyword evidence="1" id="KW-0349">Heme</keyword>
<feature type="non-terminal residue" evidence="6">
    <location>
        <position position="1"/>
    </location>
</feature>
<keyword evidence="2" id="KW-0479">Metal-binding</keyword>
<keyword evidence="3" id="KW-0560">Oxidoreductase</keyword>
<accession>A0A9Q0FXE9</accession>
<dbReference type="EMBL" id="JAKUCV010003233">
    <property type="protein sequence ID" value="KAJ4839674.1"/>
    <property type="molecule type" value="Genomic_DNA"/>
</dbReference>
<dbReference type="GO" id="GO:0004497">
    <property type="term" value="F:monooxygenase activity"/>
    <property type="evidence" value="ECO:0007669"/>
    <property type="project" value="UniProtKB-KW"/>
</dbReference>
<evidence type="ECO:0000313" key="7">
    <source>
        <dbReference type="Proteomes" id="UP001141552"/>
    </source>
</evidence>
<reference evidence="6" key="2">
    <citation type="journal article" date="2023" name="Plants (Basel)">
        <title>Annotation of the Turnera subulata (Passifloraceae) Draft Genome Reveals the S-Locus Evolved after the Divergence of Turneroideae from Passifloroideae in a Stepwise Manner.</title>
        <authorList>
            <person name="Henning P.M."/>
            <person name="Roalson E.H."/>
            <person name="Mir W."/>
            <person name="McCubbin A.G."/>
            <person name="Shore J.S."/>
        </authorList>
    </citation>
    <scope>NUCLEOTIDE SEQUENCE</scope>
    <source>
        <strain evidence="6">F60SS</strain>
    </source>
</reference>
<evidence type="ECO:0000256" key="3">
    <source>
        <dbReference type="ARBA" id="ARBA00023002"/>
    </source>
</evidence>
<dbReference type="GO" id="GO:0016705">
    <property type="term" value="F:oxidoreductase activity, acting on paired donors, with incorporation or reduction of molecular oxygen"/>
    <property type="evidence" value="ECO:0007669"/>
    <property type="project" value="InterPro"/>
</dbReference>
<evidence type="ECO:0000256" key="5">
    <source>
        <dbReference type="ARBA" id="ARBA00023033"/>
    </source>
</evidence>
<dbReference type="InterPro" id="IPR001128">
    <property type="entry name" value="Cyt_P450"/>
</dbReference>
<evidence type="ECO:0000313" key="6">
    <source>
        <dbReference type="EMBL" id="KAJ4839674.1"/>
    </source>
</evidence>
<dbReference type="PANTHER" id="PTHR47947:SF13">
    <property type="entry name" value="CYTOCHROME P450, FAMILY 81, SUBFAMILY K, POLYPEPTIDE 1-RELATED"/>
    <property type="match status" value="1"/>
</dbReference>
<keyword evidence="5" id="KW-0503">Monooxygenase</keyword>
<dbReference type="AlphaFoldDB" id="A0A9Q0FXE9"/>
<protein>
    <submittedName>
        <fullName evidence="6">Uncharacterized protein</fullName>
    </submittedName>
</protein>
<dbReference type="InterPro" id="IPR036396">
    <property type="entry name" value="Cyt_P450_sf"/>
</dbReference>
<dbReference type="Pfam" id="PF00067">
    <property type="entry name" value="p450"/>
    <property type="match status" value="1"/>
</dbReference>
<evidence type="ECO:0000256" key="4">
    <source>
        <dbReference type="ARBA" id="ARBA00023004"/>
    </source>
</evidence>
<dbReference type="Gene3D" id="1.10.630.10">
    <property type="entry name" value="Cytochrome P450"/>
    <property type="match status" value="1"/>
</dbReference>
<dbReference type="InterPro" id="IPR050651">
    <property type="entry name" value="Plant_Cytochrome_P450_Monoox"/>
</dbReference>
<gene>
    <name evidence="6" type="ORF">Tsubulata_019204</name>
</gene>
<dbReference type="GO" id="GO:0005506">
    <property type="term" value="F:iron ion binding"/>
    <property type="evidence" value="ECO:0007669"/>
    <property type="project" value="InterPro"/>
</dbReference>
<keyword evidence="7" id="KW-1185">Reference proteome</keyword>
<name>A0A9Q0FXE9_9ROSI</name>
<dbReference type="SUPFAM" id="SSF48264">
    <property type="entry name" value="Cytochrome P450"/>
    <property type="match status" value="1"/>
</dbReference>
<reference evidence="6" key="1">
    <citation type="submission" date="2022-02" db="EMBL/GenBank/DDBJ databases">
        <authorList>
            <person name="Henning P.M."/>
            <person name="McCubbin A.G."/>
            <person name="Shore J.S."/>
        </authorList>
    </citation>
    <scope>NUCLEOTIDE SEQUENCE</scope>
    <source>
        <strain evidence="6">F60SS</strain>
        <tissue evidence="6">Leaves</tissue>
    </source>
</reference>